<evidence type="ECO:0000256" key="2">
    <source>
        <dbReference type="SAM" id="Phobius"/>
    </source>
</evidence>
<dbReference type="PANTHER" id="PTHR42101">
    <property type="entry name" value="CHROMOSOME 16, WHOLE GENOME SHOTGUN SEQUENCE"/>
    <property type="match status" value="1"/>
</dbReference>
<organism evidence="3 4">
    <name type="scientific">Cercospora zeae-maydis SCOH1-5</name>
    <dbReference type="NCBI Taxonomy" id="717836"/>
    <lineage>
        <taxon>Eukaryota</taxon>
        <taxon>Fungi</taxon>
        <taxon>Dikarya</taxon>
        <taxon>Ascomycota</taxon>
        <taxon>Pezizomycotina</taxon>
        <taxon>Dothideomycetes</taxon>
        <taxon>Dothideomycetidae</taxon>
        <taxon>Mycosphaerellales</taxon>
        <taxon>Mycosphaerellaceae</taxon>
        <taxon>Cercospora</taxon>
    </lineage>
</organism>
<evidence type="ECO:0000313" key="4">
    <source>
        <dbReference type="Proteomes" id="UP000799539"/>
    </source>
</evidence>
<dbReference type="Proteomes" id="UP000799539">
    <property type="component" value="Unassembled WGS sequence"/>
</dbReference>
<keyword evidence="2" id="KW-1133">Transmembrane helix</keyword>
<sequence>MPEGESSHLPLLRSPFVYPGEQKYHYHNHHPHHHHHDEESAPGGPKIERSDTLSKPAFRRFTQASHSELFYDLFFVANLTTFTYVHEINDGDSFRQYIGFFCLLWFTWYQVSLYDVRFAMDSAFERVCKAVQLLVMIVFAVCGPKFNPGEESNDDTPDKPNLDYFQGMTIALMISRLVLVVQHLQALCFAREYKKSKLPIIFVALTYFLAAMVYLGLFWGLRVVDGNGDNHTYWTWYGTAVLETMIITDISMRYRNLSFEGTHLVERMSLLTLIILGEGAIATAKACQYIAYSEGEFSFSGSVGASIFCAVLILYFLYMIYFDFQNEEYFGPIRMQIWSALHFPLHLALVLAVEGISQSIMWNAASVRSKRFSFDVARLIPLFSNSSTGTAQDFADAATQLNTTANALITVQIERSTGILSTQQGIAYLGQTIISAAPAIANGTEDLTTARNAFWWLQGVLYATIFKIAGFYPEGTIQAREQAIEYSNLAIDFSEYPPLYWQSEAVENIEAGWTVFSLTYTYFFVSMGLAVIFLAILAWLNRGRQAKSLWVRLTVTSLTGLTLALLSTMILTDRVIQFVLGPWILPTVTLKLFGIVVANGIKLPGRNERK</sequence>
<feature type="region of interest" description="Disordered" evidence="1">
    <location>
        <begin position="28"/>
        <end position="49"/>
    </location>
</feature>
<reference evidence="3" key="1">
    <citation type="journal article" date="2020" name="Stud. Mycol.">
        <title>101 Dothideomycetes genomes: a test case for predicting lifestyles and emergence of pathogens.</title>
        <authorList>
            <person name="Haridas S."/>
            <person name="Albert R."/>
            <person name="Binder M."/>
            <person name="Bloem J."/>
            <person name="Labutti K."/>
            <person name="Salamov A."/>
            <person name="Andreopoulos B."/>
            <person name="Baker S."/>
            <person name="Barry K."/>
            <person name="Bills G."/>
            <person name="Bluhm B."/>
            <person name="Cannon C."/>
            <person name="Castanera R."/>
            <person name="Culley D."/>
            <person name="Daum C."/>
            <person name="Ezra D."/>
            <person name="Gonzalez J."/>
            <person name="Henrissat B."/>
            <person name="Kuo A."/>
            <person name="Liang C."/>
            <person name="Lipzen A."/>
            <person name="Lutzoni F."/>
            <person name="Magnuson J."/>
            <person name="Mondo S."/>
            <person name="Nolan M."/>
            <person name="Ohm R."/>
            <person name="Pangilinan J."/>
            <person name="Park H.-J."/>
            <person name="Ramirez L."/>
            <person name="Alfaro M."/>
            <person name="Sun H."/>
            <person name="Tritt A."/>
            <person name="Yoshinaga Y."/>
            <person name="Zwiers L.-H."/>
            <person name="Turgeon B."/>
            <person name="Goodwin S."/>
            <person name="Spatafora J."/>
            <person name="Crous P."/>
            <person name="Grigoriev I."/>
        </authorList>
    </citation>
    <scope>NUCLEOTIDE SEQUENCE</scope>
    <source>
        <strain evidence="3">SCOH1-5</strain>
    </source>
</reference>
<dbReference type="Pfam" id="PF06772">
    <property type="entry name" value="LtrA"/>
    <property type="match status" value="1"/>
</dbReference>
<accession>A0A6A6FNR6</accession>
<dbReference type="AlphaFoldDB" id="A0A6A6FNR6"/>
<dbReference type="PANTHER" id="PTHR42101:SF1">
    <property type="entry name" value="LOW TEMPERATURE REQUIREMENT A"/>
    <property type="match status" value="1"/>
</dbReference>
<name>A0A6A6FNR6_9PEZI</name>
<feature type="transmembrane region" description="Helical" evidence="2">
    <location>
        <begin position="520"/>
        <end position="540"/>
    </location>
</feature>
<dbReference type="EMBL" id="ML992666">
    <property type="protein sequence ID" value="KAF2215102.1"/>
    <property type="molecule type" value="Genomic_DNA"/>
</dbReference>
<feature type="transmembrane region" description="Helical" evidence="2">
    <location>
        <begin position="97"/>
        <end position="115"/>
    </location>
</feature>
<dbReference type="OrthoDB" id="3177213at2759"/>
<keyword evidence="2" id="KW-0472">Membrane</keyword>
<feature type="transmembrane region" description="Helical" evidence="2">
    <location>
        <begin position="549"/>
        <end position="571"/>
    </location>
</feature>
<protein>
    <recommendedName>
        <fullName evidence="5">Low temperature requirement A</fullName>
    </recommendedName>
</protein>
<evidence type="ECO:0000256" key="1">
    <source>
        <dbReference type="SAM" id="MobiDB-lite"/>
    </source>
</evidence>
<proteinExistence type="predicted"/>
<keyword evidence="2" id="KW-0812">Transmembrane</keyword>
<feature type="transmembrane region" description="Helical" evidence="2">
    <location>
        <begin position="127"/>
        <end position="146"/>
    </location>
</feature>
<feature type="transmembrane region" description="Helical" evidence="2">
    <location>
        <begin position="270"/>
        <end position="291"/>
    </location>
</feature>
<feature type="transmembrane region" description="Helical" evidence="2">
    <location>
        <begin position="233"/>
        <end position="250"/>
    </location>
</feature>
<feature type="transmembrane region" description="Helical" evidence="2">
    <location>
        <begin position="303"/>
        <end position="322"/>
    </location>
</feature>
<evidence type="ECO:0008006" key="5">
    <source>
        <dbReference type="Google" id="ProtNLM"/>
    </source>
</evidence>
<feature type="transmembrane region" description="Helical" evidence="2">
    <location>
        <begin position="166"/>
        <end position="188"/>
    </location>
</feature>
<keyword evidence="4" id="KW-1185">Reference proteome</keyword>
<gene>
    <name evidence="3" type="ORF">CERZMDRAFT_105030</name>
</gene>
<dbReference type="InterPro" id="IPR010640">
    <property type="entry name" value="Low_temperature_requirement_A"/>
</dbReference>
<feature type="transmembrane region" description="Helical" evidence="2">
    <location>
        <begin position="200"/>
        <end position="221"/>
    </location>
</feature>
<feature type="transmembrane region" description="Helical" evidence="2">
    <location>
        <begin position="583"/>
        <end position="601"/>
    </location>
</feature>
<evidence type="ECO:0000313" key="3">
    <source>
        <dbReference type="EMBL" id="KAF2215102.1"/>
    </source>
</evidence>